<proteinExistence type="predicted"/>
<accession>A0A7W3TH44</accession>
<feature type="region of interest" description="Disordered" evidence="1">
    <location>
        <begin position="1"/>
        <end position="34"/>
    </location>
</feature>
<keyword evidence="3" id="KW-1185">Reference proteome</keyword>
<dbReference type="RefSeq" id="WP_228471498.1">
    <property type="nucleotide sequence ID" value="NZ_VKHT01001070.1"/>
</dbReference>
<reference evidence="3" key="1">
    <citation type="submission" date="2019-10" db="EMBL/GenBank/DDBJ databases">
        <title>Streptomyces sp. nov., a novel actinobacterium isolated from alkaline environment.</title>
        <authorList>
            <person name="Golinska P."/>
        </authorList>
    </citation>
    <scope>NUCLEOTIDE SEQUENCE [LARGE SCALE GENOMIC DNA]</scope>
    <source>
        <strain evidence="3">DSM 42118</strain>
    </source>
</reference>
<evidence type="ECO:0000256" key="1">
    <source>
        <dbReference type="SAM" id="MobiDB-lite"/>
    </source>
</evidence>
<dbReference type="EMBL" id="VKHT01001070">
    <property type="protein sequence ID" value="MBB0246723.1"/>
    <property type="molecule type" value="Genomic_DNA"/>
</dbReference>
<dbReference type="Proteomes" id="UP000538929">
    <property type="component" value="Unassembled WGS sequence"/>
</dbReference>
<dbReference type="AlphaFoldDB" id="A0A7W3TH44"/>
<comment type="caution">
    <text evidence="2">The sequence shown here is derived from an EMBL/GenBank/DDBJ whole genome shotgun (WGS) entry which is preliminary data.</text>
</comment>
<feature type="compositionally biased region" description="Pro residues" evidence="1">
    <location>
        <begin position="18"/>
        <end position="34"/>
    </location>
</feature>
<feature type="non-terminal residue" evidence="2">
    <location>
        <position position="1"/>
    </location>
</feature>
<gene>
    <name evidence="2" type="ORF">FNQ90_22040</name>
</gene>
<evidence type="ECO:0000313" key="3">
    <source>
        <dbReference type="Proteomes" id="UP000538929"/>
    </source>
</evidence>
<evidence type="ECO:0000313" key="2">
    <source>
        <dbReference type="EMBL" id="MBB0246723.1"/>
    </source>
</evidence>
<organism evidence="2 3">
    <name type="scientific">Streptomyces alkaliphilus</name>
    <dbReference type="NCBI Taxonomy" id="1472722"/>
    <lineage>
        <taxon>Bacteria</taxon>
        <taxon>Bacillati</taxon>
        <taxon>Actinomycetota</taxon>
        <taxon>Actinomycetes</taxon>
        <taxon>Kitasatosporales</taxon>
        <taxon>Streptomycetaceae</taxon>
        <taxon>Streptomyces</taxon>
    </lineage>
</organism>
<sequence length="178" mass="18591">DSAADPPRPSTGAAGPPEADPAPGAGPVPAPPKISDPVAFAEAAAVMLWSYDTRDTDHGHHLAGVEAWMTPESRYRDWSSVSARVPDPTLWSRMADQEQYATADAAGGHYPSAFLRALAEDPAAITEAYIYAVTVTGTQRISWANGGSGAEDRSITLAVQCRPSRACSLVAVAPHVAP</sequence>
<name>A0A7W3TH44_9ACTN</name>
<protein>
    <submittedName>
        <fullName evidence="2">Uncharacterized protein</fullName>
    </submittedName>
</protein>